<dbReference type="GO" id="GO:0016887">
    <property type="term" value="F:ATP hydrolysis activity"/>
    <property type="evidence" value="ECO:0007669"/>
    <property type="project" value="InterPro"/>
</dbReference>
<protein>
    <submittedName>
        <fullName evidence="13">Drs2 neo1 protein</fullName>
    </submittedName>
</protein>
<dbReference type="PANTHER" id="PTHR24092">
    <property type="entry name" value="PROBABLE PHOSPHOLIPID-TRANSPORTING ATPASE"/>
    <property type="match status" value="1"/>
</dbReference>
<feature type="transmembrane region" description="Helical" evidence="9">
    <location>
        <begin position="1194"/>
        <end position="1217"/>
    </location>
</feature>
<keyword evidence="2 9" id="KW-0812">Transmembrane</keyword>
<feature type="transmembrane region" description="Helical" evidence="9">
    <location>
        <begin position="98"/>
        <end position="116"/>
    </location>
</feature>
<evidence type="ECO:0000256" key="3">
    <source>
        <dbReference type="ARBA" id="ARBA00022723"/>
    </source>
</evidence>
<dbReference type="InterPro" id="IPR032630">
    <property type="entry name" value="P_typ_ATPase_c"/>
</dbReference>
<dbReference type="SUPFAM" id="SSF81665">
    <property type="entry name" value="Calcium ATPase, transmembrane domain M"/>
    <property type="match status" value="1"/>
</dbReference>
<feature type="domain" description="P-type ATPase C-terminal" evidence="12">
    <location>
        <begin position="1070"/>
        <end position="1270"/>
    </location>
</feature>
<dbReference type="SFLD" id="SFLDS00003">
    <property type="entry name" value="Haloacid_Dehalogenase"/>
    <property type="match status" value="1"/>
</dbReference>
<feature type="non-terminal residue" evidence="13">
    <location>
        <position position="1"/>
    </location>
</feature>
<keyword evidence="4" id="KW-0460">Magnesium</keyword>
<keyword evidence="3" id="KW-0479">Metal-binding</keyword>
<dbReference type="Gene3D" id="3.40.50.1000">
    <property type="entry name" value="HAD superfamily/HAD-like"/>
    <property type="match status" value="1"/>
</dbReference>
<dbReference type="Gene3D" id="2.70.150.10">
    <property type="entry name" value="Calcium-transporting ATPase, cytoplasmic transduction domain A"/>
    <property type="match status" value="1"/>
</dbReference>
<dbReference type="InterPro" id="IPR044492">
    <property type="entry name" value="P_typ_ATPase_HD_dom"/>
</dbReference>
<evidence type="ECO:0000313" key="13">
    <source>
        <dbReference type="EMBL" id="KAJ1963113.1"/>
    </source>
</evidence>
<dbReference type="InterPro" id="IPR008250">
    <property type="entry name" value="ATPase_P-typ_transduc_dom_A_sf"/>
</dbReference>
<accession>A0A9W8AV20</accession>
<dbReference type="Proteomes" id="UP001150925">
    <property type="component" value="Unassembled WGS sequence"/>
</dbReference>
<feature type="transmembrane region" description="Helical" evidence="9">
    <location>
        <begin position="403"/>
        <end position="424"/>
    </location>
</feature>
<dbReference type="InterPro" id="IPR023214">
    <property type="entry name" value="HAD_sf"/>
</dbReference>
<sequence length="1271" mass="141015">MGDTTTSLPRRSLWTAVHDTTTFLFRRRGGKRQIISRGIPLPGSKAAGRLLTNETEVTPGEGDSTPHATATHHQPTEFINNTVITTRHSIWDFFPRQLYAQFSNIANLYFLFIAALQQVPGWSPTGQFTTLAPLCVFIAIAMAHEAYDDWRRLRQDKVENRKKAWILHPAHSSSMEAVDVDTNTDSKSENDSPGTEWQQVYWQRIQVGDVVCLRANEWIPADVVVLASSDKQGQCYVETAALDGETALKLKQALKHTQESISTAQDLVNVQGAVHAECPNPDLYSFEGSLELPGVSARVPIVTQQVILRGSILRNTDYIYALVLYTGEETKYRLNASKNARTKIPSLRRRFNHIVVMILILLLFLTVLLTVLASHWESWAGVQHWYLPFRPTNGQPAATGGDFAARVFGFVILLNTMIPISLYVTMEIVKVGQIYFINHDIAMYDAESDTHADARTSVINEELGQVGYVFSDKTGTLTENKMLFKALSFAGQAYVHGSETEIDGKCSLAPATIKDSESGFRVSEDTFTTEKVSTSDKPFTQKETSKIGGQASPSSGQLPPTTALQSILDHHTLLPSFLTPLSPPAGSTPLDARDIDSVHHAHLLLMSMALCHTVTPERNLSTGELSYPAVSPDEKALVTGAHELGYTLVDRTVDTIKLRLPNGSDSSDSPLTEFHQLDVIEFSSKRKRMSLLLRCPDGQVVLICKGADTVIMDRLTQESRQSETMANALSHLNGFASQGLRTLLYAFRILSEEEYTAWHESFIQASTTLVNRQREMERVAELVEKDLCFCGVTAIEDKLQDQVPETISKLRRAGMKIWMLTGDKAETAVNIGYGCQLIDQTSQVVMLSQHYCGLYDHHNVTVDPFSAADGSSGSGGNTEKITEVMVEKIGRVLHETLTAWGEHQTLDQEQVSRWGRFKRYVKDIAFGSSHHQGKVHTRRNTLVAGQVTGGELLTNDLPKLADKPISQSLKNGTFTQSPSHYAIVVDGTVLALLENHPKLLETFLQLGMCSHAVLCCRVSPAQKALVVREMRTMAKGHVTLAIGDGANDIAMIQEAHVGIGIAGREGLQAARSSDYSIGQFRFLQRLLLVHGRWSYVRLCRFVHGTFYKCIAFYLTQAIFQHFTCYSGTSLYESWTLSMYNTLFSSLPVIAIGIFDQDLPASLLLQYPELYAKMGPANCKFNVVKFLRRTMFPGALHALLVIGFPLLYYGGVGILIPANTQSFTEALFNMQHQVFSPQLHSVGVTVYTSMVLLVTIKLCYLDQRHITLISHG</sequence>
<dbReference type="GO" id="GO:0140326">
    <property type="term" value="F:ATPase-coupled intramembrane lipid transporter activity"/>
    <property type="evidence" value="ECO:0007669"/>
    <property type="project" value="TreeGrafter"/>
</dbReference>
<proteinExistence type="predicted"/>
<dbReference type="AlphaFoldDB" id="A0A9W8AV20"/>
<dbReference type="InterPro" id="IPR023299">
    <property type="entry name" value="ATPase_P-typ_cyto_dom_N"/>
</dbReference>
<dbReference type="InterPro" id="IPR059000">
    <property type="entry name" value="ATPase_P-type_domA"/>
</dbReference>
<keyword evidence="5" id="KW-1278">Translocase</keyword>
<dbReference type="Gene3D" id="3.40.1110.10">
    <property type="entry name" value="Calcium-transporting ATPase, cytoplasmic domain N"/>
    <property type="match status" value="1"/>
</dbReference>
<dbReference type="SUPFAM" id="SSF81660">
    <property type="entry name" value="Metal cation-transporting ATPase, ATP-binding domain N"/>
    <property type="match status" value="1"/>
</dbReference>
<feature type="transmembrane region" description="Helical" evidence="9">
    <location>
        <begin position="351"/>
        <end position="376"/>
    </location>
</feature>
<evidence type="ECO:0000256" key="2">
    <source>
        <dbReference type="ARBA" id="ARBA00022692"/>
    </source>
</evidence>
<dbReference type="GO" id="GO:0045332">
    <property type="term" value="P:phospholipid translocation"/>
    <property type="evidence" value="ECO:0007669"/>
    <property type="project" value="TreeGrafter"/>
</dbReference>
<keyword evidence="6 9" id="KW-1133">Transmembrane helix</keyword>
<dbReference type="GO" id="GO:0005802">
    <property type="term" value="C:trans-Golgi network"/>
    <property type="evidence" value="ECO:0007669"/>
    <property type="project" value="TreeGrafter"/>
</dbReference>
<dbReference type="InterPro" id="IPR023298">
    <property type="entry name" value="ATPase_P-typ_TM_dom_sf"/>
</dbReference>
<feature type="compositionally biased region" description="Polar residues" evidence="8">
    <location>
        <begin position="525"/>
        <end position="538"/>
    </location>
</feature>
<dbReference type="SUPFAM" id="SSF56784">
    <property type="entry name" value="HAD-like"/>
    <property type="match status" value="1"/>
</dbReference>
<dbReference type="PRINTS" id="PR00119">
    <property type="entry name" value="CATATPASE"/>
</dbReference>
<evidence type="ECO:0000256" key="4">
    <source>
        <dbReference type="ARBA" id="ARBA00022842"/>
    </source>
</evidence>
<dbReference type="SFLD" id="SFLDF00027">
    <property type="entry name" value="p-type_atpase"/>
    <property type="match status" value="1"/>
</dbReference>
<reference evidence="13" key="1">
    <citation type="submission" date="2022-07" db="EMBL/GenBank/DDBJ databases">
        <title>Phylogenomic reconstructions and comparative analyses of Kickxellomycotina fungi.</title>
        <authorList>
            <person name="Reynolds N.K."/>
            <person name="Stajich J.E."/>
            <person name="Barry K."/>
            <person name="Grigoriev I.V."/>
            <person name="Crous P."/>
            <person name="Smith M.E."/>
        </authorList>
    </citation>
    <scope>NUCLEOTIDE SEQUENCE</scope>
    <source>
        <strain evidence="13">RSA 1196</strain>
    </source>
</reference>
<evidence type="ECO:0000259" key="10">
    <source>
        <dbReference type="Pfam" id="PF00122"/>
    </source>
</evidence>
<feature type="region of interest" description="Disordered" evidence="8">
    <location>
        <begin position="525"/>
        <end position="559"/>
    </location>
</feature>
<keyword evidence="14" id="KW-1185">Reference proteome</keyword>
<dbReference type="GO" id="GO:0032456">
    <property type="term" value="P:endocytic recycling"/>
    <property type="evidence" value="ECO:0007669"/>
    <property type="project" value="TreeGrafter"/>
</dbReference>
<dbReference type="InterPro" id="IPR018303">
    <property type="entry name" value="ATPase_P-typ_P_site"/>
</dbReference>
<evidence type="ECO:0000256" key="7">
    <source>
        <dbReference type="ARBA" id="ARBA00023136"/>
    </source>
</evidence>
<comment type="subcellular location">
    <subcellularLocation>
        <location evidence="1">Membrane</location>
        <topology evidence="1">Multi-pass membrane protein</topology>
    </subcellularLocation>
</comment>
<dbReference type="PROSITE" id="PS00154">
    <property type="entry name" value="ATPASE_E1_E2"/>
    <property type="match status" value="1"/>
</dbReference>
<dbReference type="Pfam" id="PF00122">
    <property type="entry name" value="E1-E2_ATPase"/>
    <property type="match status" value="1"/>
</dbReference>
<evidence type="ECO:0000259" key="12">
    <source>
        <dbReference type="Pfam" id="PF16212"/>
    </source>
</evidence>
<dbReference type="SUPFAM" id="SSF81653">
    <property type="entry name" value="Calcium ATPase, transduction domain A"/>
    <property type="match status" value="1"/>
</dbReference>
<feature type="transmembrane region" description="Helical" evidence="9">
    <location>
        <begin position="1237"/>
        <end position="1259"/>
    </location>
</feature>
<evidence type="ECO:0000256" key="5">
    <source>
        <dbReference type="ARBA" id="ARBA00022967"/>
    </source>
</evidence>
<dbReference type="InterPro" id="IPR036412">
    <property type="entry name" value="HAD-like_sf"/>
</dbReference>
<dbReference type="GO" id="GO:0006892">
    <property type="term" value="P:post-Golgi vesicle-mediated transport"/>
    <property type="evidence" value="ECO:0007669"/>
    <property type="project" value="TreeGrafter"/>
</dbReference>
<dbReference type="EMBL" id="JANBPY010000869">
    <property type="protein sequence ID" value="KAJ1963113.1"/>
    <property type="molecule type" value="Genomic_DNA"/>
</dbReference>
<dbReference type="PANTHER" id="PTHR24092:SF174">
    <property type="entry name" value="PHOSPHOLIPID-TRANSPORTING ATPASE DNF3-RELATED"/>
    <property type="match status" value="1"/>
</dbReference>
<keyword evidence="7 9" id="KW-0472">Membrane</keyword>
<evidence type="ECO:0000256" key="8">
    <source>
        <dbReference type="SAM" id="MobiDB-lite"/>
    </source>
</evidence>
<dbReference type="OrthoDB" id="377733at2759"/>
<dbReference type="GO" id="GO:0005524">
    <property type="term" value="F:ATP binding"/>
    <property type="evidence" value="ECO:0007669"/>
    <property type="project" value="InterPro"/>
</dbReference>
<dbReference type="GO" id="GO:0046872">
    <property type="term" value="F:metal ion binding"/>
    <property type="evidence" value="ECO:0007669"/>
    <property type="project" value="UniProtKB-KW"/>
</dbReference>
<feature type="transmembrane region" description="Helical" evidence="9">
    <location>
        <begin position="128"/>
        <end position="147"/>
    </location>
</feature>
<dbReference type="InterPro" id="IPR032631">
    <property type="entry name" value="P-type_ATPase_N"/>
</dbReference>
<organism evidence="13 14">
    <name type="scientific">Dispira parvispora</name>
    <dbReference type="NCBI Taxonomy" id="1520584"/>
    <lineage>
        <taxon>Eukaryota</taxon>
        <taxon>Fungi</taxon>
        <taxon>Fungi incertae sedis</taxon>
        <taxon>Zoopagomycota</taxon>
        <taxon>Kickxellomycotina</taxon>
        <taxon>Dimargaritomycetes</taxon>
        <taxon>Dimargaritales</taxon>
        <taxon>Dimargaritaceae</taxon>
        <taxon>Dispira</taxon>
    </lineage>
</organism>
<dbReference type="Pfam" id="PF13246">
    <property type="entry name" value="Cation_ATPase"/>
    <property type="match status" value="1"/>
</dbReference>
<dbReference type="Pfam" id="PF16212">
    <property type="entry name" value="PhoLip_ATPase_C"/>
    <property type="match status" value="1"/>
</dbReference>
<dbReference type="SFLD" id="SFLDG00002">
    <property type="entry name" value="C1.7:_P-type_atpase_like"/>
    <property type="match status" value="1"/>
</dbReference>
<dbReference type="InterPro" id="IPR001757">
    <property type="entry name" value="P_typ_ATPase"/>
</dbReference>
<evidence type="ECO:0000259" key="11">
    <source>
        <dbReference type="Pfam" id="PF16209"/>
    </source>
</evidence>
<dbReference type="Pfam" id="PF16209">
    <property type="entry name" value="PhoLip_ATPase_N"/>
    <property type="match status" value="1"/>
</dbReference>
<evidence type="ECO:0000256" key="9">
    <source>
        <dbReference type="SAM" id="Phobius"/>
    </source>
</evidence>
<dbReference type="NCBIfam" id="TIGR01494">
    <property type="entry name" value="ATPase_P-type"/>
    <property type="match status" value="1"/>
</dbReference>
<name>A0A9W8AV20_9FUNG</name>
<gene>
    <name evidence="13" type="primary">DNF3</name>
    <name evidence="13" type="ORF">IWQ62_003316</name>
</gene>
<comment type="caution">
    <text evidence="13">The sequence shown here is derived from an EMBL/GenBank/DDBJ whole genome shotgun (WGS) entry which is preliminary data.</text>
</comment>
<feature type="domain" description="P-type ATPase A" evidence="10">
    <location>
        <begin position="194"/>
        <end position="272"/>
    </location>
</feature>
<feature type="domain" description="P-type ATPase N-terminal" evidence="11">
    <location>
        <begin position="72"/>
        <end position="131"/>
    </location>
</feature>
<evidence type="ECO:0000256" key="1">
    <source>
        <dbReference type="ARBA" id="ARBA00004141"/>
    </source>
</evidence>
<dbReference type="GO" id="GO:0005886">
    <property type="term" value="C:plasma membrane"/>
    <property type="evidence" value="ECO:0007669"/>
    <property type="project" value="TreeGrafter"/>
</dbReference>
<evidence type="ECO:0000256" key="6">
    <source>
        <dbReference type="ARBA" id="ARBA00022989"/>
    </source>
</evidence>
<evidence type="ECO:0000313" key="14">
    <source>
        <dbReference type="Proteomes" id="UP001150925"/>
    </source>
</evidence>